<keyword evidence="3" id="KW-1185">Reference proteome</keyword>
<gene>
    <name evidence="2" type="ORF">E2C01_042082</name>
</gene>
<evidence type="ECO:0000313" key="2">
    <source>
        <dbReference type="EMBL" id="MPC48313.1"/>
    </source>
</evidence>
<evidence type="ECO:0000256" key="1">
    <source>
        <dbReference type="SAM" id="MobiDB-lite"/>
    </source>
</evidence>
<feature type="compositionally biased region" description="Polar residues" evidence="1">
    <location>
        <begin position="87"/>
        <end position="96"/>
    </location>
</feature>
<protein>
    <submittedName>
        <fullName evidence="2">Uncharacterized protein</fullName>
    </submittedName>
</protein>
<accession>A0A5B7FTN3</accession>
<dbReference type="EMBL" id="VSRR010008215">
    <property type="protein sequence ID" value="MPC48313.1"/>
    <property type="molecule type" value="Genomic_DNA"/>
</dbReference>
<comment type="caution">
    <text evidence="2">The sequence shown here is derived from an EMBL/GenBank/DDBJ whole genome shotgun (WGS) entry which is preliminary data.</text>
</comment>
<dbReference type="Proteomes" id="UP000324222">
    <property type="component" value="Unassembled WGS sequence"/>
</dbReference>
<dbReference type="AlphaFoldDB" id="A0A5B7FTN3"/>
<proteinExistence type="predicted"/>
<evidence type="ECO:0000313" key="3">
    <source>
        <dbReference type="Proteomes" id="UP000324222"/>
    </source>
</evidence>
<reference evidence="2 3" key="1">
    <citation type="submission" date="2019-05" db="EMBL/GenBank/DDBJ databases">
        <title>Another draft genome of Portunus trituberculatus and its Hox gene families provides insights of decapod evolution.</title>
        <authorList>
            <person name="Jeong J.-H."/>
            <person name="Song I."/>
            <person name="Kim S."/>
            <person name="Choi T."/>
            <person name="Kim D."/>
            <person name="Ryu S."/>
            <person name="Kim W."/>
        </authorList>
    </citation>
    <scope>NUCLEOTIDE SEQUENCE [LARGE SCALE GENOMIC DNA]</scope>
    <source>
        <tissue evidence="2">Muscle</tissue>
    </source>
</reference>
<feature type="region of interest" description="Disordered" evidence="1">
    <location>
        <begin position="66"/>
        <end position="96"/>
    </location>
</feature>
<name>A0A5B7FTN3_PORTR</name>
<sequence>MMLRRVVVLVEGEGEKTGSKRCEVKEGESQSNEIVLSGIWSGSESGQTEMGDVRVVRFRLEDRFDERNTRESQSIEEEGHIPGGPSERTNGLVKNN</sequence>
<organism evidence="2 3">
    <name type="scientific">Portunus trituberculatus</name>
    <name type="common">Swimming crab</name>
    <name type="synonym">Neptunus trituberculatus</name>
    <dbReference type="NCBI Taxonomy" id="210409"/>
    <lineage>
        <taxon>Eukaryota</taxon>
        <taxon>Metazoa</taxon>
        <taxon>Ecdysozoa</taxon>
        <taxon>Arthropoda</taxon>
        <taxon>Crustacea</taxon>
        <taxon>Multicrustacea</taxon>
        <taxon>Malacostraca</taxon>
        <taxon>Eumalacostraca</taxon>
        <taxon>Eucarida</taxon>
        <taxon>Decapoda</taxon>
        <taxon>Pleocyemata</taxon>
        <taxon>Brachyura</taxon>
        <taxon>Eubrachyura</taxon>
        <taxon>Portunoidea</taxon>
        <taxon>Portunidae</taxon>
        <taxon>Portuninae</taxon>
        <taxon>Portunus</taxon>
    </lineage>
</organism>